<dbReference type="EMBL" id="CADCSZ010000028">
    <property type="protein sequence ID" value="CAA9216316.1"/>
    <property type="molecule type" value="Genomic_DNA"/>
</dbReference>
<feature type="non-terminal residue" evidence="2">
    <location>
        <position position="175"/>
    </location>
</feature>
<feature type="non-terminal residue" evidence="2">
    <location>
        <position position="1"/>
    </location>
</feature>
<gene>
    <name evidence="2" type="ORF">AVDCRST_MAG76-441</name>
</gene>
<accession>A0A6J4H7H8</accession>
<protein>
    <submittedName>
        <fullName evidence="2">Uncharacterized protein</fullName>
    </submittedName>
</protein>
<reference evidence="2" key="1">
    <citation type="submission" date="2020-02" db="EMBL/GenBank/DDBJ databases">
        <authorList>
            <person name="Meier V. D."/>
        </authorList>
    </citation>
    <scope>NUCLEOTIDE SEQUENCE</scope>
    <source>
        <strain evidence="2">AVDCRST_MAG76</strain>
    </source>
</reference>
<feature type="region of interest" description="Disordered" evidence="1">
    <location>
        <begin position="1"/>
        <end position="49"/>
    </location>
</feature>
<sequence>DHDHAHARPRARSSATGPPGSPDGRTGQSGRSRAGGRPIGGRLPRSLPAPQHLLGARRHLGGGLGPGLCRLHRPAVPGLGAGGDAGGRRRGRAGPGRALAAAAAQLDLARGPVDHGRLLRCRWCPEPAGRHHPPGPVPLRSAGSRPRSHHGSSRPRTGQGRERRVGSRPCGAGTL</sequence>
<proteinExistence type="predicted"/>
<evidence type="ECO:0000313" key="2">
    <source>
        <dbReference type="EMBL" id="CAA9216316.1"/>
    </source>
</evidence>
<evidence type="ECO:0000256" key="1">
    <source>
        <dbReference type="SAM" id="MobiDB-lite"/>
    </source>
</evidence>
<organism evidence="2">
    <name type="scientific">uncultured Acidimicrobiales bacterium</name>
    <dbReference type="NCBI Taxonomy" id="310071"/>
    <lineage>
        <taxon>Bacteria</taxon>
        <taxon>Bacillati</taxon>
        <taxon>Actinomycetota</taxon>
        <taxon>Acidimicrobiia</taxon>
        <taxon>Acidimicrobiales</taxon>
        <taxon>environmental samples</taxon>
    </lineage>
</organism>
<feature type="region of interest" description="Disordered" evidence="1">
    <location>
        <begin position="126"/>
        <end position="175"/>
    </location>
</feature>
<name>A0A6J4H7H8_9ACTN</name>
<dbReference type="AlphaFoldDB" id="A0A6J4H7H8"/>